<dbReference type="AlphaFoldDB" id="A0A1M4SZF6"/>
<dbReference type="InterPro" id="IPR003004">
    <property type="entry name" value="GspF/PilC"/>
</dbReference>
<evidence type="ECO:0000256" key="2">
    <source>
        <dbReference type="ARBA" id="ARBA00005745"/>
    </source>
</evidence>
<dbReference type="PANTHER" id="PTHR30012:SF0">
    <property type="entry name" value="TYPE II SECRETION SYSTEM PROTEIN F-RELATED"/>
    <property type="match status" value="1"/>
</dbReference>
<keyword evidence="7 8" id="KW-0472">Membrane</keyword>
<dbReference type="RefSeq" id="WP_072848536.1">
    <property type="nucleotide sequence ID" value="NZ_FQVI01000001.1"/>
</dbReference>
<name>A0A1M4SZF6_9CLOT</name>
<comment type="similarity">
    <text evidence="2">Belongs to the GSP F family.</text>
</comment>
<dbReference type="FunFam" id="1.20.81.30:FF:000001">
    <property type="entry name" value="Type II secretion system protein F"/>
    <property type="match status" value="1"/>
</dbReference>
<comment type="subcellular location">
    <subcellularLocation>
        <location evidence="1">Cell inner membrane</location>
        <topology evidence="1">Multi-pass membrane protein</topology>
    </subcellularLocation>
</comment>
<protein>
    <submittedName>
        <fullName evidence="10">Type IV pilus assembly protein PilC</fullName>
    </submittedName>
</protein>
<evidence type="ECO:0000256" key="7">
    <source>
        <dbReference type="ARBA" id="ARBA00023136"/>
    </source>
</evidence>
<dbReference type="EMBL" id="FQVI01000001">
    <property type="protein sequence ID" value="SHE37589.1"/>
    <property type="molecule type" value="Genomic_DNA"/>
</dbReference>
<keyword evidence="5 8" id="KW-0812">Transmembrane</keyword>
<dbReference type="Pfam" id="PF00482">
    <property type="entry name" value="T2SSF"/>
    <property type="match status" value="2"/>
</dbReference>
<dbReference type="PRINTS" id="PR00812">
    <property type="entry name" value="BCTERIALGSPF"/>
</dbReference>
<organism evidence="10 11">
    <name type="scientific">Lactonifactor longoviformis DSM 17459</name>
    <dbReference type="NCBI Taxonomy" id="1122155"/>
    <lineage>
        <taxon>Bacteria</taxon>
        <taxon>Bacillati</taxon>
        <taxon>Bacillota</taxon>
        <taxon>Clostridia</taxon>
        <taxon>Eubacteriales</taxon>
        <taxon>Clostridiaceae</taxon>
        <taxon>Lactonifactor</taxon>
    </lineage>
</organism>
<evidence type="ECO:0000256" key="1">
    <source>
        <dbReference type="ARBA" id="ARBA00004429"/>
    </source>
</evidence>
<evidence type="ECO:0000313" key="10">
    <source>
        <dbReference type="EMBL" id="SHE37589.1"/>
    </source>
</evidence>
<dbReference type="PANTHER" id="PTHR30012">
    <property type="entry name" value="GENERAL SECRETION PATHWAY PROTEIN"/>
    <property type="match status" value="1"/>
</dbReference>
<dbReference type="InterPro" id="IPR042094">
    <property type="entry name" value="T2SS_GspF_sf"/>
</dbReference>
<feature type="domain" description="Type II secretion system protein GspF" evidence="9">
    <location>
        <begin position="265"/>
        <end position="387"/>
    </location>
</feature>
<proteinExistence type="inferred from homology"/>
<evidence type="ECO:0000256" key="8">
    <source>
        <dbReference type="SAM" id="Phobius"/>
    </source>
</evidence>
<evidence type="ECO:0000313" key="11">
    <source>
        <dbReference type="Proteomes" id="UP000184245"/>
    </source>
</evidence>
<keyword evidence="3" id="KW-1003">Cell membrane</keyword>
<feature type="transmembrane region" description="Helical" evidence="8">
    <location>
        <begin position="368"/>
        <end position="389"/>
    </location>
</feature>
<evidence type="ECO:0000256" key="4">
    <source>
        <dbReference type="ARBA" id="ARBA00022519"/>
    </source>
</evidence>
<evidence type="ECO:0000256" key="6">
    <source>
        <dbReference type="ARBA" id="ARBA00022989"/>
    </source>
</evidence>
<gene>
    <name evidence="10" type="ORF">SAMN02745158_00344</name>
</gene>
<reference evidence="10 11" key="1">
    <citation type="submission" date="2016-11" db="EMBL/GenBank/DDBJ databases">
        <authorList>
            <person name="Jaros S."/>
            <person name="Januszkiewicz K."/>
            <person name="Wedrychowicz H."/>
        </authorList>
    </citation>
    <scope>NUCLEOTIDE SEQUENCE [LARGE SCALE GENOMIC DNA]</scope>
    <source>
        <strain evidence="10 11">DSM 17459</strain>
    </source>
</reference>
<evidence type="ECO:0000259" key="9">
    <source>
        <dbReference type="Pfam" id="PF00482"/>
    </source>
</evidence>
<dbReference type="STRING" id="1122155.SAMN02745158_00344"/>
<evidence type="ECO:0000256" key="5">
    <source>
        <dbReference type="ARBA" id="ARBA00022692"/>
    </source>
</evidence>
<dbReference type="GO" id="GO:0015628">
    <property type="term" value="P:protein secretion by the type II secretion system"/>
    <property type="evidence" value="ECO:0007669"/>
    <property type="project" value="TreeGrafter"/>
</dbReference>
<dbReference type="OrthoDB" id="9805682at2"/>
<evidence type="ECO:0000256" key="3">
    <source>
        <dbReference type="ARBA" id="ARBA00022475"/>
    </source>
</evidence>
<feature type="domain" description="Type II secretion system protein GspF" evidence="9">
    <location>
        <begin position="62"/>
        <end position="186"/>
    </location>
</feature>
<keyword evidence="6 8" id="KW-1133">Transmembrane helix</keyword>
<keyword evidence="4" id="KW-0997">Cell inner membrane</keyword>
<sequence length="402" mass="44646">MPKYKYRARGLDGTETKGYEDAAGEEELYEKLKAAGQILISCSEKKENRSEKRLKPAVLADFCRQLGTLLTAGVSLVRALNIIAQERNLKPRSRGIYENVLRLIRQGVPLSEAMESQGPAFPEILIYMFRSAEASGSLDKTAIRMAVHFEKEHRLNSKVKNAMIYPLILIVMVVAVVIFIVSYIIPQFSEVFDTMEQLPLPTRMVLGISDTIRSHWLLIIIILLLAGVILSFVFRIPQVRLRMDQLKLKLPVIGKLLRTIYTARFARTLSSLYSSGLPIITALQVGKRTVGNSYIESQFEASIRSVRAGETLASSLALIDGFENRLASTILIGEETGSLDSMLDVIADALEYDAELAITKLTTLLEPVLIIVMGVIIGFIMIAVLLPIFQSYSAIENSGGEY</sequence>
<dbReference type="InterPro" id="IPR018076">
    <property type="entry name" value="T2SS_GspF_dom"/>
</dbReference>
<accession>A0A1M4SZF6</accession>
<keyword evidence="11" id="KW-1185">Reference proteome</keyword>
<feature type="transmembrane region" description="Helical" evidence="8">
    <location>
        <begin position="164"/>
        <end position="185"/>
    </location>
</feature>
<dbReference type="GO" id="GO:0005886">
    <property type="term" value="C:plasma membrane"/>
    <property type="evidence" value="ECO:0007669"/>
    <property type="project" value="UniProtKB-SubCell"/>
</dbReference>
<dbReference type="Proteomes" id="UP000184245">
    <property type="component" value="Unassembled WGS sequence"/>
</dbReference>
<feature type="transmembrane region" description="Helical" evidence="8">
    <location>
        <begin position="214"/>
        <end position="234"/>
    </location>
</feature>
<dbReference type="Gene3D" id="1.20.81.30">
    <property type="entry name" value="Type II secretion system (T2SS), domain F"/>
    <property type="match status" value="2"/>
</dbReference>